<evidence type="ECO:0000313" key="4">
    <source>
        <dbReference type="EMBL" id="GGA65264.1"/>
    </source>
</evidence>
<reference evidence="4" key="1">
    <citation type="journal article" date="2014" name="Int. J. Syst. Evol. Microbiol.">
        <title>Complete genome sequence of Corynebacterium casei LMG S-19264T (=DSM 44701T), isolated from a smear-ripened cheese.</title>
        <authorList>
            <consortium name="US DOE Joint Genome Institute (JGI-PGF)"/>
            <person name="Walter F."/>
            <person name="Albersmeier A."/>
            <person name="Kalinowski J."/>
            <person name="Ruckert C."/>
        </authorList>
    </citation>
    <scope>NUCLEOTIDE SEQUENCE</scope>
    <source>
        <strain evidence="4">CGMCC 1.15320</strain>
    </source>
</reference>
<organism evidence="4 5">
    <name type="scientific">Nitratireductor aestuarii</name>
    <dbReference type="NCBI Taxonomy" id="1735103"/>
    <lineage>
        <taxon>Bacteria</taxon>
        <taxon>Pseudomonadati</taxon>
        <taxon>Pseudomonadota</taxon>
        <taxon>Alphaproteobacteria</taxon>
        <taxon>Hyphomicrobiales</taxon>
        <taxon>Phyllobacteriaceae</taxon>
        <taxon>Nitratireductor</taxon>
    </lineage>
</organism>
<feature type="coiled-coil region" evidence="1">
    <location>
        <begin position="186"/>
        <end position="245"/>
    </location>
</feature>
<feature type="transmembrane region" description="Helical" evidence="2">
    <location>
        <begin position="15"/>
        <end position="37"/>
    </location>
</feature>
<name>A0A916W4M0_9HYPH</name>
<comment type="caution">
    <text evidence="4">The sequence shown here is derived from an EMBL/GenBank/DDBJ whole genome shotgun (WGS) entry which is preliminary data.</text>
</comment>
<evidence type="ECO:0000256" key="1">
    <source>
        <dbReference type="SAM" id="Coils"/>
    </source>
</evidence>
<dbReference type="InterPro" id="IPR058982">
    <property type="entry name" value="Beta-barrel_AprE"/>
</dbReference>
<dbReference type="Gene3D" id="2.40.30.170">
    <property type="match status" value="1"/>
</dbReference>
<dbReference type="Proteomes" id="UP000636264">
    <property type="component" value="Unassembled WGS sequence"/>
</dbReference>
<dbReference type="AlphaFoldDB" id="A0A916W4M0"/>
<feature type="domain" description="AprE-like beta-barrel" evidence="3">
    <location>
        <begin position="292"/>
        <end position="383"/>
    </location>
</feature>
<evidence type="ECO:0000259" key="3">
    <source>
        <dbReference type="Pfam" id="PF26002"/>
    </source>
</evidence>
<accession>A0A916W4M0</accession>
<gene>
    <name evidence="4" type="ORF">GCM10011385_18820</name>
</gene>
<keyword evidence="2" id="KW-0472">Membrane</keyword>
<sequence>MRISWLGKPQLSQPVSVVMATGMAVLMVAVITSIMVFGTYTRRVRVHGAVVPSGGAIHIFAPRTGRILSSMDENVPIKIGDRLATIGTDTTSASGETELVVKDQLLQQIAELEKAIVRRRHLNQVEKQGLEDQHRAVAQELLHIKPQLEQTEEYLSVLKSRSDKYRKLISQGIAVERTFETAQESFMQVRQEATSLQRQRTQLEGRLAEISTKLAGFDASADLASGELRQRIATMKEQLAQSEARRSIVVTAPVGGTVAAVFSHVGQIVAAGSPLLSILPEGKNMEVHLLAESRSIGFVREGQSVMLRYAGYPYQKFGQYPGVVTNVSRVTLRQEEAELDALAAQPKPGAALYRITVVPNHPTINAYGKVETLRAGMRVEADIFLDTRALYQWVLEPFYSLRGRAT</sequence>
<dbReference type="PRINTS" id="PR01490">
    <property type="entry name" value="RTXTOXIND"/>
</dbReference>
<keyword evidence="1" id="KW-0175">Coiled coil</keyword>
<keyword evidence="5" id="KW-1185">Reference proteome</keyword>
<evidence type="ECO:0000313" key="5">
    <source>
        <dbReference type="Proteomes" id="UP000636264"/>
    </source>
</evidence>
<dbReference type="PANTHER" id="PTHR30386">
    <property type="entry name" value="MEMBRANE FUSION SUBUNIT OF EMRAB-TOLC MULTIDRUG EFFLUX PUMP"/>
    <property type="match status" value="1"/>
</dbReference>
<dbReference type="PANTHER" id="PTHR30386:SF28">
    <property type="entry name" value="EXPORTED PROTEIN"/>
    <property type="match status" value="1"/>
</dbReference>
<proteinExistence type="predicted"/>
<dbReference type="EMBL" id="BMIF01000005">
    <property type="protein sequence ID" value="GGA65264.1"/>
    <property type="molecule type" value="Genomic_DNA"/>
</dbReference>
<keyword evidence="2" id="KW-0812">Transmembrane</keyword>
<dbReference type="Pfam" id="PF26002">
    <property type="entry name" value="Beta-barrel_AprE"/>
    <property type="match status" value="1"/>
</dbReference>
<protein>
    <submittedName>
        <fullName evidence="4">Secretion protein</fullName>
    </submittedName>
</protein>
<reference evidence="4" key="2">
    <citation type="submission" date="2020-09" db="EMBL/GenBank/DDBJ databases">
        <authorList>
            <person name="Sun Q."/>
            <person name="Zhou Y."/>
        </authorList>
    </citation>
    <scope>NUCLEOTIDE SEQUENCE</scope>
    <source>
        <strain evidence="4">CGMCC 1.15320</strain>
    </source>
</reference>
<evidence type="ECO:0000256" key="2">
    <source>
        <dbReference type="SAM" id="Phobius"/>
    </source>
</evidence>
<dbReference type="InterPro" id="IPR050739">
    <property type="entry name" value="MFP"/>
</dbReference>
<keyword evidence="2" id="KW-1133">Transmembrane helix</keyword>